<accession>A0A7M1QY91</accession>
<evidence type="ECO:0000313" key="1">
    <source>
        <dbReference type="EMBL" id="QOR47010.1"/>
    </source>
</evidence>
<reference evidence="1 2" key="1">
    <citation type="submission" date="2020-10" db="EMBL/GenBank/DDBJ databases">
        <title>Trueperella pecoris sp. nov. isolated from bovine and porcine specimens.</title>
        <authorList>
            <person name="Schoenecker L."/>
            <person name="Schnydrig P."/>
            <person name="Brodard I."/>
            <person name="Thomann A."/>
            <person name="Hemphill A."/>
            <person name="Rodriguez-Campos S."/>
            <person name="Perreten V."/>
            <person name="Jores J."/>
            <person name="Kittl S."/>
        </authorList>
    </citation>
    <scope>NUCLEOTIDE SEQUENCE [LARGE SCALE GENOMIC DNA]</scope>
    <source>
        <strain evidence="1 2">19OD0592</strain>
    </source>
</reference>
<dbReference type="Proteomes" id="UP000594961">
    <property type="component" value="Chromosome"/>
</dbReference>
<organism evidence="1 2">
    <name type="scientific">Trueperella pecoris</name>
    <dbReference type="NCBI Taxonomy" id="2733571"/>
    <lineage>
        <taxon>Bacteria</taxon>
        <taxon>Bacillati</taxon>
        <taxon>Actinomycetota</taxon>
        <taxon>Actinomycetes</taxon>
        <taxon>Actinomycetales</taxon>
        <taxon>Actinomycetaceae</taxon>
        <taxon>Trueperella</taxon>
    </lineage>
</organism>
<protein>
    <recommendedName>
        <fullName evidence="3">EcsC protein family protein</fullName>
    </recommendedName>
</protein>
<evidence type="ECO:0008006" key="3">
    <source>
        <dbReference type="Google" id="ProtNLM"/>
    </source>
</evidence>
<dbReference type="EMBL" id="CP063212">
    <property type="protein sequence ID" value="QOR47010.1"/>
    <property type="molecule type" value="Genomic_DNA"/>
</dbReference>
<name>A0A7M1QY91_9ACTO</name>
<dbReference type="AlphaFoldDB" id="A0A7M1QY91"/>
<evidence type="ECO:0000313" key="2">
    <source>
        <dbReference type="Proteomes" id="UP000594961"/>
    </source>
</evidence>
<gene>
    <name evidence="1" type="ORF">INS90_06920</name>
</gene>
<dbReference type="RefSeq" id="WP_197552101.1">
    <property type="nucleotide sequence ID" value="NZ_CP063212.1"/>
</dbReference>
<sequence length="258" mass="27930">MTAVMEDDGKANAARFAKAFLRGITRLKGARVDREKFLRAQLVAHGQSPEVIERALLDSPLRAGVGRDVVDAIAAQAISSETKRASALSFGTGIPGGLAILASVPADITQFYVHAYRVMQKVSYAYGWPALDSHDGDDDLHQIALFLGVMLDVKGAQDSLLAFSHALGIPAFDRRRSALKRLGQARAVREVYKKVGAQIARRNMARQATKWLPIVGGVVSGSLTFVTLRRQSARLVGTLRSIPSPGMDEGDYAWLMNS</sequence>
<proteinExistence type="predicted"/>